<gene>
    <name evidence="1" type="ORF">I3842_03G046000</name>
</gene>
<accession>A0A922JTL0</accession>
<evidence type="ECO:0000313" key="2">
    <source>
        <dbReference type="Proteomes" id="UP000811246"/>
    </source>
</evidence>
<comment type="caution">
    <text evidence="1">The sequence shown here is derived from an EMBL/GenBank/DDBJ whole genome shotgun (WGS) entry which is preliminary data.</text>
</comment>
<reference evidence="1" key="1">
    <citation type="submission" date="2021-01" db="EMBL/GenBank/DDBJ databases">
        <authorList>
            <person name="Lovell J.T."/>
            <person name="Bentley N."/>
            <person name="Bhattarai G."/>
            <person name="Jenkins J.W."/>
            <person name="Sreedasyam A."/>
            <person name="Alarcon Y."/>
            <person name="Bock C."/>
            <person name="Boston L."/>
            <person name="Carlson J."/>
            <person name="Cervantes K."/>
            <person name="Clermont K."/>
            <person name="Krom N."/>
            <person name="Kubenka K."/>
            <person name="Mamidi S."/>
            <person name="Mattison C."/>
            <person name="Monteros M."/>
            <person name="Pisani C."/>
            <person name="Plott C."/>
            <person name="Rajasekar S."/>
            <person name="Rhein H.S."/>
            <person name="Rohla C."/>
            <person name="Song M."/>
            <person name="Hilaire R.S."/>
            <person name="Shu S."/>
            <person name="Wells L."/>
            <person name="Wang X."/>
            <person name="Webber J."/>
            <person name="Heerema R.J."/>
            <person name="Klein P."/>
            <person name="Conner P."/>
            <person name="Grauke L."/>
            <person name="Grimwood J."/>
            <person name="Schmutz J."/>
            <person name="Randall J.J."/>
        </authorList>
    </citation>
    <scope>NUCLEOTIDE SEQUENCE</scope>
    <source>
        <tissue evidence="1">Leaf</tissue>
    </source>
</reference>
<evidence type="ECO:0000313" key="1">
    <source>
        <dbReference type="EMBL" id="KAG6720173.1"/>
    </source>
</evidence>
<sequence length="45" mass="4763">MIEAGEQVICIIIVKAVVQFPAFKVPNQPGSSTAHQLAGEMQAPI</sequence>
<dbReference type="AlphaFoldDB" id="A0A922JTL0"/>
<organism evidence="1 2">
    <name type="scientific">Carya illinoinensis</name>
    <name type="common">Pecan</name>
    <dbReference type="NCBI Taxonomy" id="32201"/>
    <lineage>
        <taxon>Eukaryota</taxon>
        <taxon>Viridiplantae</taxon>
        <taxon>Streptophyta</taxon>
        <taxon>Embryophyta</taxon>
        <taxon>Tracheophyta</taxon>
        <taxon>Spermatophyta</taxon>
        <taxon>Magnoliopsida</taxon>
        <taxon>eudicotyledons</taxon>
        <taxon>Gunneridae</taxon>
        <taxon>Pentapetalae</taxon>
        <taxon>rosids</taxon>
        <taxon>fabids</taxon>
        <taxon>Fagales</taxon>
        <taxon>Juglandaceae</taxon>
        <taxon>Carya</taxon>
    </lineage>
</organism>
<name>A0A922JTL0_CARIL</name>
<protein>
    <submittedName>
        <fullName evidence="1">Uncharacterized protein</fullName>
    </submittedName>
</protein>
<dbReference type="EMBL" id="CM031827">
    <property type="protein sequence ID" value="KAG6720173.1"/>
    <property type="molecule type" value="Genomic_DNA"/>
</dbReference>
<proteinExistence type="predicted"/>
<dbReference type="Proteomes" id="UP000811246">
    <property type="component" value="Chromosome 3"/>
</dbReference>